<organism evidence="2">
    <name type="scientific">Rhizophora mucronata</name>
    <name type="common">Asiatic mangrove</name>
    <dbReference type="NCBI Taxonomy" id="61149"/>
    <lineage>
        <taxon>Eukaryota</taxon>
        <taxon>Viridiplantae</taxon>
        <taxon>Streptophyta</taxon>
        <taxon>Embryophyta</taxon>
        <taxon>Tracheophyta</taxon>
        <taxon>Spermatophyta</taxon>
        <taxon>Magnoliopsida</taxon>
        <taxon>eudicotyledons</taxon>
        <taxon>Gunneridae</taxon>
        <taxon>Pentapetalae</taxon>
        <taxon>rosids</taxon>
        <taxon>fabids</taxon>
        <taxon>Malpighiales</taxon>
        <taxon>Rhizophoraceae</taxon>
        <taxon>Rhizophora</taxon>
    </lineage>
</organism>
<evidence type="ECO:0000256" key="1">
    <source>
        <dbReference type="SAM" id="SignalP"/>
    </source>
</evidence>
<feature type="chain" id="PRO_5015118985" evidence="1">
    <location>
        <begin position="16"/>
        <end position="41"/>
    </location>
</feature>
<name>A0A2P2NDJ8_RHIMU</name>
<evidence type="ECO:0000313" key="2">
    <source>
        <dbReference type="EMBL" id="MBX40527.1"/>
    </source>
</evidence>
<feature type="signal peptide" evidence="1">
    <location>
        <begin position="1"/>
        <end position="15"/>
    </location>
</feature>
<keyword evidence="1" id="KW-0732">Signal</keyword>
<protein>
    <submittedName>
        <fullName evidence="2">Uncharacterized protein</fullName>
    </submittedName>
</protein>
<proteinExistence type="predicted"/>
<accession>A0A2P2NDJ8</accession>
<dbReference type="EMBL" id="GGEC01060043">
    <property type="protein sequence ID" value="MBX40527.1"/>
    <property type="molecule type" value="Transcribed_RNA"/>
</dbReference>
<dbReference type="AlphaFoldDB" id="A0A2P2NDJ8"/>
<reference evidence="2" key="1">
    <citation type="submission" date="2018-02" db="EMBL/GenBank/DDBJ databases">
        <title>Rhizophora mucronata_Transcriptome.</title>
        <authorList>
            <person name="Meera S.P."/>
            <person name="Sreeshan A."/>
            <person name="Augustine A."/>
        </authorList>
    </citation>
    <scope>NUCLEOTIDE SEQUENCE</scope>
    <source>
        <tissue evidence="2">Leaf</tissue>
    </source>
</reference>
<sequence>MEGLISCMLFSSSLSFLGYHIVYCTKQSRNQGFHYSVLWKG</sequence>